<dbReference type="Proteomes" id="UP000831460">
    <property type="component" value="Chromosome"/>
</dbReference>
<feature type="signal peptide" evidence="2">
    <location>
        <begin position="1"/>
        <end position="21"/>
    </location>
</feature>
<organism evidence="4 5">
    <name type="scientific">Chryseobacterium suipulveris</name>
    <dbReference type="NCBI Taxonomy" id="2929800"/>
    <lineage>
        <taxon>Bacteria</taxon>
        <taxon>Pseudomonadati</taxon>
        <taxon>Bacteroidota</taxon>
        <taxon>Flavobacteriia</taxon>
        <taxon>Flavobacteriales</taxon>
        <taxon>Weeksellaceae</taxon>
        <taxon>Chryseobacterium group</taxon>
        <taxon>Chryseobacterium</taxon>
    </lineage>
</organism>
<reference evidence="4 5" key="1">
    <citation type="submission" date="2022-03" db="EMBL/GenBank/DDBJ databases">
        <title>Chryseobacterium sp. isolated from particulate matters in swine house.</title>
        <authorList>
            <person name="Won M."/>
            <person name="Kim S.-J."/>
            <person name="Kwon S.-W."/>
        </authorList>
    </citation>
    <scope>NUCLEOTIDE SEQUENCE [LARGE SCALE GENOMIC DNA]</scope>
    <source>
        <strain evidence="4 5">SC2-2</strain>
    </source>
</reference>
<accession>A0ABY4BS35</accession>
<feature type="chain" id="PRO_5045385669" evidence="2">
    <location>
        <begin position="22"/>
        <end position="246"/>
    </location>
</feature>
<keyword evidence="5" id="KW-1185">Reference proteome</keyword>
<dbReference type="RefSeq" id="WP_243550623.1">
    <property type="nucleotide sequence ID" value="NZ_CP094532.1"/>
</dbReference>
<dbReference type="InterPro" id="IPR026444">
    <property type="entry name" value="Secre_tail"/>
</dbReference>
<evidence type="ECO:0000256" key="2">
    <source>
        <dbReference type="SAM" id="SignalP"/>
    </source>
</evidence>
<keyword evidence="1 2" id="KW-0732">Signal</keyword>
<sequence>MKKLYSLFAAVVIAATVSAQGTEGFSSQANTTGTNYTTVNFTGMDNTTWALALARIVDTSANYAITGSTALMNANGTITITFGSGVGNLKFQYMKAFTGGTARSIQVSVNGTIVNTTPTFGSGSGAQTTVYDYSYDINSSGSTVVEVKVLGAQTSLDNFVWTAAPTMSVTDINAAKASLVKNTLVNNTINFAAKADVKIVNMNGQVVKTASVNENTTLDVSALTKGTYIVTGVVNGKAVSEKVIKK</sequence>
<dbReference type="Pfam" id="PF18962">
    <property type="entry name" value="Por_Secre_tail"/>
    <property type="match status" value="1"/>
</dbReference>
<evidence type="ECO:0000313" key="5">
    <source>
        <dbReference type="Proteomes" id="UP000831460"/>
    </source>
</evidence>
<gene>
    <name evidence="4" type="ORF">MTP09_03550</name>
</gene>
<evidence type="ECO:0000256" key="1">
    <source>
        <dbReference type="ARBA" id="ARBA00022729"/>
    </source>
</evidence>
<evidence type="ECO:0000313" key="4">
    <source>
        <dbReference type="EMBL" id="UOE41724.1"/>
    </source>
</evidence>
<dbReference type="EMBL" id="CP094532">
    <property type="protein sequence ID" value="UOE41724.1"/>
    <property type="molecule type" value="Genomic_DNA"/>
</dbReference>
<protein>
    <submittedName>
        <fullName evidence="4">T9SS type A sorting domain-containing protein</fullName>
    </submittedName>
</protein>
<evidence type="ECO:0000259" key="3">
    <source>
        <dbReference type="Pfam" id="PF18962"/>
    </source>
</evidence>
<name>A0ABY4BS35_9FLAO</name>
<dbReference type="NCBIfam" id="TIGR04183">
    <property type="entry name" value="Por_Secre_tail"/>
    <property type="match status" value="1"/>
</dbReference>
<feature type="domain" description="Secretion system C-terminal sorting" evidence="3">
    <location>
        <begin position="190"/>
        <end position="244"/>
    </location>
</feature>
<proteinExistence type="predicted"/>